<reference evidence="1 2" key="1">
    <citation type="submission" date="2015-09" db="EMBL/GenBank/DDBJ databases">
        <authorList>
            <consortium name="Swine Surveillance"/>
        </authorList>
    </citation>
    <scope>NUCLEOTIDE SEQUENCE [LARGE SCALE GENOMIC DNA]</scope>
    <source>
        <strain evidence="1 2">CECT 7557</strain>
    </source>
</reference>
<evidence type="ECO:0000313" key="1">
    <source>
        <dbReference type="EMBL" id="CUH81016.1"/>
    </source>
</evidence>
<dbReference type="AlphaFoldDB" id="A0A0P1GH69"/>
<organism evidence="1 2">
    <name type="scientific">Tritonibacter multivorans</name>
    <dbReference type="NCBI Taxonomy" id="928856"/>
    <lineage>
        <taxon>Bacteria</taxon>
        <taxon>Pseudomonadati</taxon>
        <taxon>Pseudomonadota</taxon>
        <taxon>Alphaproteobacteria</taxon>
        <taxon>Rhodobacterales</taxon>
        <taxon>Paracoccaceae</taxon>
        <taxon>Tritonibacter</taxon>
    </lineage>
</organism>
<protein>
    <recommendedName>
        <fullName evidence="3">DUF2927 domain-containing protein</fullName>
    </recommendedName>
</protein>
<sequence length="356" mass="38649">MVLGTMPPRLFRPPDPLRGATSTPLADWLRRACPGFRGRWRFVAPVLVGALGLAGCEAPMTSLRPQPRPDNLKPVEVYTPSPESQALALFYGRLEQDLQTRGLLRVDGGAVDTPYDAEDLSEAFQALAFYDEYGDASASGTGRLARWTGPVVMQAVFGPSVSAEQRIKDKALLSAYATRLSRLTGHRITTGARGNFTVLFAGLDDADFVRARVQRLLPNMSEADLALFATPPRQFYCLVTAGGPAADPLRYSRGVALIRAEQPPLMREACIHEELAQGLGLRNDSQRARPSIFNDDDEFARLTSHDEKLLAMLYDARLNPGMSIEEALPLIPTLAAEQMGLTPDPDAGASPASPAF</sequence>
<dbReference type="Proteomes" id="UP000052022">
    <property type="component" value="Unassembled WGS sequence"/>
</dbReference>
<name>A0A0P1GH69_9RHOB</name>
<proteinExistence type="predicted"/>
<gene>
    <name evidence="1" type="ORF">TRM7557_03180</name>
</gene>
<dbReference type="EMBL" id="CYSD01000042">
    <property type="protein sequence ID" value="CUH81016.1"/>
    <property type="molecule type" value="Genomic_DNA"/>
</dbReference>
<evidence type="ECO:0008006" key="3">
    <source>
        <dbReference type="Google" id="ProtNLM"/>
    </source>
</evidence>
<accession>A0A0P1GH69</accession>
<dbReference type="Pfam" id="PF11150">
    <property type="entry name" value="DUF2927"/>
    <property type="match status" value="1"/>
</dbReference>
<dbReference type="STRING" id="928856.SAMN04488049_10215"/>
<keyword evidence="2" id="KW-1185">Reference proteome</keyword>
<evidence type="ECO:0000313" key="2">
    <source>
        <dbReference type="Proteomes" id="UP000052022"/>
    </source>
</evidence>
<dbReference type="InterPro" id="IPR021323">
    <property type="entry name" value="DUF2927"/>
</dbReference>